<dbReference type="InterPro" id="IPR003613">
    <property type="entry name" value="Ubox_domain"/>
</dbReference>
<keyword evidence="4" id="KW-1185">Reference proteome</keyword>
<dbReference type="Proteomes" id="UP000663828">
    <property type="component" value="Unassembled WGS sequence"/>
</dbReference>
<dbReference type="SUPFAM" id="SSF57850">
    <property type="entry name" value="RING/U-box"/>
    <property type="match status" value="1"/>
</dbReference>
<dbReference type="CDD" id="cd16655">
    <property type="entry name" value="RING-Ubox_WDSUB1-like"/>
    <property type="match status" value="1"/>
</dbReference>
<reference evidence="3" key="1">
    <citation type="submission" date="2021-02" db="EMBL/GenBank/DDBJ databases">
        <authorList>
            <person name="Nowell W R."/>
        </authorList>
    </citation>
    <scope>NUCLEOTIDE SEQUENCE</scope>
</reference>
<evidence type="ECO:0000259" key="2">
    <source>
        <dbReference type="PROSITE" id="PS51698"/>
    </source>
</evidence>
<dbReference type="PROSITE" id="PS51698">
    <property type="entry name" value="U_BOX"/>
    <property type="match status" value="1"/>
</dbReference>
<sequence length="305" mass="34250">MEISHDLICPITLDVYRDPVLAADGHIYERSAIVQWIEQQGTSPLTRKPLNLDDLHSEASFTQQNLSEKSSIGQLNIFALPSSSLSITMNPEEQMSTKHCGSIKRILVTSSVAFMIIGIFVCFFLFTTHLTSTISSPSHSPTNYTDGLTTYRLPNNCTLANILPLFSWDNAHKFNYTYYSKTFQAMSTETIIIFAFRNDPSYWCLDSVSVVDISSNHELLVNGNFEHNPSNGFFRCNSYGNSSTNLFIASGHAYNGFHSFCDGSVGQPDYLVQKFSTKIGHSYFLSFWLQNLDDLSNSARVLLSY</sequence>
<keyword evidence="1" id="KW-0472">Membrane</keyword>
<dbReference type="AlphaFoldDB" id="A0A815WFX8"/>
<protein>
    <recommendedName>
        <fullName evidence="2">U-box domain-containing protein</fullName>
    </recommendedName>
</protein>
<dbReference type="PANTHER" id="PTHR46573:SF1">
    <property type="entry name" value="WD REPEAT, SAM AND U-BOX DOMAIN-CONTAINING PROTEIN 1"/>
    <property type="match status" value="1"/>
</dbReference>
<keyword evidence="1" id="KW-1133">Transmembrane helix</keyword>
<accession>A0A815WFX8</accession>
<gene>
    <name evidence="3" type="ORF">XAT740_LOCUS42484</name>
</gene>
<evidence type="ECO:0000313" key="3">
    <source>
        <dbReference type="EMBL" id="CAF1545408.1"/>
    </source>
</evidence>
<proteinExistence type="predicted"/>
<dbReference type="SMART" id="SM00504">
    <property type="entry name" value="Ubox"/>
    <property type="match status" value="1"/>
</dbReference>
<dbReference type="InterPro" id="IPR052085">
    <property type="entry name" value="WD-SAM-U-box"/>
</dbReference>
<dbReference type="InterPro" id="IPR013083">
    <property type="entry name" value="Znf_RING/FYVE/PHD"/>
</dbReference>
<feature type="transmembrane region" description="Helical" evidence="1">
    <location>
        <begin position="106"/>
        <end position="126"/>
    </location>
</feature>
<dbReference type="Gene3D" id="3.30.40.10">
    <property type="entry name" value="Zinc/RING finger domain, C3HC4 (zinc finger)"/>
    <property type="match status" value="1"/>
</dbReference>
<evidence type="ECO:0000256" key="1">
    <source>
        <dbReference type="SAM" id="Phobius"/>
    </source>
</evidence>
<feature type="domain" description="U-box" evidence="2">
    <location>
        <begin position="2"/>
        <end position="82"/>
    </location>
</feature>
<evidence type="ECO:0000313" key="4">
    <source>
        <dbReference type="Proteomes" id="UP000663828"/>
    </source>
</evidence>
<comment type="caution">
    <text evidence="3">The sequence shown here is derived from an EMBL/GenBank/DDBJ whole genome shotgun (WGS) entry which is preliminary data.</text>
</comment>
<dbReference type="GO" id="GO:0004842">
    <property type="term" value="F:ubiquitin-protein transferase activity"/>
    <property type="evidence" value="ECO:0007669"/>
    <property type="project" value="InterPro"/>
</dbReference>
<keyword evidence="1" id="KW-0812">Transmembrane</keyword>
<dbReference type="PANTHER" id="PTHR46573">
    <property type="entry name" value="WD REPEAT, SAM AND U-BOX DOMAIN-CONTAINING PROTEIN 1"/>
    <property type="match status" value="1"/>
</dbReference>
<dbReference type="EMBL" id="CAJNOR010005102">
    <property type="protein sequence ID" value="CAF1545408.1"/>
    <property type="molecule type" value="Genomic_DNA"/>
</dbReference>
<name>A0A815WFX8_ADIRI</name>
<organism evidence="3 4">
    <name type="scientific">Adineta ricciae</name>
    <name type="common">Rotifer</name>
    <dbReference type="NCBI Taxonomy" id="249248"/>
    <lineage>
        <taxon>Eukaryota</taxon>
        <taxon>Metazoa</taxon>
        <taxon>Spiralia</taxon>
        <taxon>Gnathifera</taxon>
        <taxon>Rotifera</taxon>
        <taxon>Eurotatoria</taxon>
        <taxon>Bdelloidea</taxon>
        <taxon>Adinetida</taxon>
        <taxon>Adinetidae</taxon>
        <taxon>Adineta</taxon>
    </lineage>
</organism>
<dbReference type="Pfam" id="PF04564">
    <property type="entry name" value="U-box"/>
    <property type="match status" value="1"/>
</dbReference>
<dbReference type="GO" id="GO:0016567">
    <property type="term" value="P:protein ubiquitination"/>
    <property type="evidence" value="ECO:0007669"/>
    <property type="project" value="InterPro"/>
</dbReference>